<dbReference type="InterPro" id="IPR005031">
    <property type="entry name" value="COQ10_START"/>
</dbReference>
<dbReference type="GO" id="GO:0048039">
    <property type="term" value="F:ubiquinone binding"/>
    <property type="evidence" value="ECO:0007669"/>
    <property type="project" value="InterPro"/>
</dbReference>
<comment type="function">
    <text evidence="3">Required for the function of coenzyme Q in the respiratory chain. May serve as a chaperone or may be involved in the transport of Q6 from its site of synthesis to the catalytic sites of the respiratory complexes.</text>
</comment>
<name>A0AAV9WXQ9_9PEZI</name>
<dbReference type="InterPro" id="IPR023393">
    <property type="entry name" value="START-like_dom_sf"/>
</dbReference>
<evidence type="ECO:0000256" key="4">
    <source>
        <dbReference type="SAM" id="MobiDB-lite"/>
    </source>
</evidence>
<dbReference type="GO" id="GO:0045333">
    <property type="term" value="P:cellular respiration"/>
    <property type="evidence" value="ECO:0007669"/>
    <property type="project" value="InterPro"/>
</dbReference>
<dbReference type="InterPro" id="IPR044996">
    <property type="entry name" value="COQ10-like"/>
</dbReference>
<sequence>MLARRPVAQRLFSLQPLQLPTSHQLQLQQIRTFLLPTTSPSQRFSATRKIAYPPSKLFTLISDVNSYSSFVPFCISSTVTERTPPPDSLPIKADLRVGWGGFDETFTSRVRCEKHDGYSDSNNGITARGRQSGSGRRQGGMVEADATENSIFKVLRATWVINAATTTTPTITTGQSSGGSGNAVEGEDRESKVDLEIEYQFANPIYAALSEAVMPTVAGKIIEAFEERAEKVLGRPGR</sequence>
<evidence type="ECO:0000256" key="1">
    <source>
        <dbReference type="ARBA" id="ARBA00006885"/>
    </source>
</evidence>
<dbReference type="Proteomes" id="UP001365542">
    <property type="component" value="Unassembled WGS sequence"/>
</dbReference>
<evidence type="ECO:0000256" key="3">
    <source>
        <dbReference type="ARBA" id="ARBA00024947"/>
    </source>
</evidence>
<dbReference type="EMBL" id="JAVHJO010000014">
    <property type="protein sequence ID" value="KAK6529095.1"/>
    <property type="molecule type" value="Genomic_DNA"/>
</dbReference>
<proteinExistence type="inferred from homology"/>
<feature type="region of interest" description="Disordered" evidence="4">
    <location>
        <begin position="169"/>
        <end position="189"/>
    </location>
</feature>
<evidence type="ECO:0000259" key="5">
    <source>
        <dbReference type="Pfam" id="PF03364"/>
    </source>
</evidence>
<reference evidence="6 7" key="1">
    <citation type="submission" date="2019-10" db="EMBL/GenBank/DDBJ databases">
        <authorList>
            <person name="Palmer J.M."/>
        </authorList>
    </citation>
    <scope>NUCLEOTIDE SEQUENCE [LARGE SCALE GENOMIC DNA]</scope>
    <source>
        <strain evidence="6 7">TWF694</strain>
    </source>
</reference>
<comment type="similarity">
    <text evidence="1">Belongs to the COQ10 family.</text>
</comment>
<comment type="caution">
    <text evidence="6">The sequence shown here is derived from an EMBL/GenBank/DDBJ whole genome shotgun (WGS) entry which is preliminary data.</text>
</comment>
<keyword evidence="7" id="KW-1185">Reference proteome</keyword>
<comment type="subunit">
    <text evidence="2">Interacts with coenzyme Q.</text>
</comment>
<evidence type="ECO:0000313" key="7">
    <source>
        <dbReference type="Proteomes" id="UP001365542"/>
    </source>
</evidence>
<evidence type="ECO:0000313" key="6">
    <source>
        <dbReference type="EMBL" id="KAK6529095.1"/>
    </source>
</evidence>
<dbReference type="AlphaFoldDB" id="A0AAV9WXQ9"/>
<dbReference type="GO" id="GO:0005739">
    <property type="term" value="C:mitochondrion"/>
    <property type="evidence" value="ECO:0007669"/>
    <property type="project" value="TreeGrafter"/>
</dbReference>
<dbReference type="SUPFAM" id="SSF55961">
    <property type="entry name" value="Bet v1-like"/>
    <property type="match status" value="1"/>
</dbReference>
<protein>
    <recommendedName>
        <fullName evidence="5">Coenzyme Q-binding protein COQ10 START domain-containing protein</fullName>
    </recommendedName>
</protein>
<dbReference type="PANTHER" id="PTHR12901:SF10">
    <property type="entry name" value="COENZYME Q-BINDING PROTEIN COQ10, MITOCHONDRIAL"/>
    <property type="match status" value="1"/>
</dbReference>
<evidence type="ECO:0000256" key="2">
    <source>
        <dbReference type="ARBA" id="ARBA00011814"/>
    </source>
</evidence>
<feature type="region of interest" description="Disordered" evidence="4">
    <location>
        <begin position="117"/>
        <end position="142"/>
    </location>
</feature>
<feature type="domain" description="Coenzyme Q-binding protein COQ10 START" evidence="5">
    <location>
        <begin position="50"/>
        <end position="226"/>
    </location>
</feature>
<accession>A0AAV9WXQ9</accession>
<dbReference type="Gene3D" id="3.30.530.20">
    <property type="match status" value="1"/>
</dbReference>
<organism evidence="6 7">
    <name type="scientific">Orbilia ellipsospora</name>
    <dbReference type="NCBI Taxonomy" id="2528407"/>
    <lineage>
        <taxon>Eukaryota</taxon>
        <taxon>Fungi</taxon>
        <taxon>Dikarya</taxon>
        <taxon>Ascomycota</taxon>
        <taxon>Pezizomycotina</taxon>
        <taxon>Orbiliomycetes</taxon>
        <taxon>Orbiliales</taxon>
        <taxon>Orbiliaceae</taxon>
        <taxon>Orbilia</taxon>
    </lineage>
</organism>
<dbReference type="Pfam" id="PF03364">
    <property type="entry name" value="Polyketide_cyc"/>
    <property type="match status" value="1"/>
</dbReference>
<gene>
    <name evidence="6" type="ORF">TWF694_004313</name>
</gene>
<dbReference type="PANTHER" id="PTHR12901">
    <property type="entry name" value="SPERM PROTEIN HOMOLOG"/>
    <property type="match status" value="1"/>
</dbReference>
<dbReference type="CDD" id="cd07813">
    <property type="entry name" value="COQ10p_like"/>
    <property type="match status" value="1"/>
</dbReference>